<accession>A0ABD1V6V0</accession>
<dbReference type="Proteomes" id="UP001604336">
    <property type="component" value="Unassembled WGS sequence"/>
</dbReference>
<dbReference type="EMBL" id="JBFOLK010000002">
    <property type="protein sequence ID" value="KAL2532628.1"/>
    <property type="molecule type" value="Genomic_DNA"/>
</dbReference>
<reference evidence="2" key="1">
    <citation type="submission" date="2024-07" db="EMBL/GenBank/DDBJ databases">
        <title>Two chromosome-level genome assemblies of Korean endemic species Abeliophyllum distichum and Forsythia ovata (Oleaceae).</title>
        <authorList>
            <person name="Jang H."/>
        </authorList>
    </citation>
    <scope>NUCLEOTIDE SEQUENCE [LARGE SCALE GENOMIC DNA]</scope>
</reference>
<proteinExistence type="predicted"/>
<dbReference type="AlphaFoldDB" id="A0ABD1V6V0"/>
<keyword evidence="2" id="KW-1185">Reference proteome</keyword>
<comment type="caution">
    <text evidence="1">The sequence shown here is derived from an EMBL/GenBank/DDBJ whole genome shotgun (WGS) entry which is preliminary data.</text>
</comment>
<organism evidence="1 2">
    <name type="scientific">Abeliophyllum distichum</name>
    <dbReference type="NCBI Taxonomy" id="126358"/>
    <lineage>
        <taxon>Eukaryota</taxon>
        <taxon>Viridiplantae</taxon>
        <taxon>Streptophyta</taxon>
        <taxon>Embryophyta</taxon>
        <taxon>Tracheophyta</taxon>
        <taxon>Spermatophyta</taxon>
        <taxon>Magnoliopsida</taxon>
        <taxon>eudicotyledons</taxon>
        <taxon>Gunneridae</taxon>
        <taxon>Pentapetalae</taxon>
        <taxon>asterids</taxon>
        <taxon>lamiids</taxon>
        <taxon>Lamiales</taxon>
        <taxon>Oleaceae</taxon>
        <taxon>Forsythieae</taxon>
        <taxon>Abeliophyllum</taxon>
    </lineage>
</organism>
<evidence type="ECO:0000313" key="1">
    <source>
        <dbReference type="EMBL" id="KAL2532628.1"/>
    </source>
</evidence>
<sequence length="116" mass="13504">MTDFDLRPVLDLMNRRKFWTQNMEDANGSLLGTFNGSCPSPSLDPLYIFRFQLKPSVEYNTKVLQMRVRVGRIRCSDNPTPKKIILSEIEALQSNCLRLKLKARWSEERGKRELKG</sequence>
<name>A0ABD1V6V0_9LAMI</name>
<protein>
    <submittedName>
        <fullName evidence="1">Uncharacterized protein</fullName>
    </submittedName>
</protein>
<gene>
    <name evidence="1" type="ORF">Adt_05979</name>
</gene>
<evidence type="ECO:0000313" key="2">
    <source>
        <dbReference type="Proteomes" id="UP001604336"/>
    </source>
</evidence>